<evidence type="ECO:0000313" key="10">
    <source>
        <dbReference type="Proteomes" id="UP001214530"/>
    </source>
</evidence>
<evidence type="ECO:0000256" key="1">
    <source>
        <dbReference type="ARBA" id="ARBA00004442"/>
    </source>
</evidence>
<dbReference type="InterPro" id="IPR033985">
    <property type="entry name" value="SusD-like_N"/>
</dbReference>
<dbReference type="EMBL" id="CP119313">
    <property type="protein sequence ID" value="WEK17526.1"/>
    <property type="molecule type" value="Genomic_DNA"/>
</dbReference>
<dbReference type="SUPFAM" id="SSF48452">
    <property type="entry name" value="TPR-like"/>
    <property type="match status" value="1"/>
</dbReference>
<evidence type="ECO:0000256" key="4">
    <source>
        <dbReference type="ARBA" id="ARBA00023136"/>
    </source>
</evidence>
<evidence type="ECO:0000259" key="7">
    <source>
        <dbReference type="Pfam" id="PF07980"/>
    </source>
</evidence>
<evidence type="ECO:0000256" key="5">
    <source>
        <dbReference type="ARBA" id="ARBA00023237"/>
    </source>
</evidence>
<feature type="domain" description="SusD-like N-terminal" evidence="8">
    <location>
        <begin position="25"/>
        <end position="208"/>
    </location>
</feature>
<dbReference type="InterPro" id="IPR012944">
    <property type="entry name" value="SusD_RagB_dom"/>
</dbReference>
<dbReference type="Pfam" id="PF07980">
    <property type="entry name" value="SusD_RagB"/>
    <property type="match status" value="1"/>
</dbReference>
<proteinExistence type="inferred from homology"/>
<dbReference type="Gene3D" id="1.25.40.390">
    <property type="match status" value="1"/>
</dbReference>
<reference evidence="9" key="1">
    <citation type="submission" date="2023-03" db="EMBL/GenBank/DDBJ databases">
        <title>Andean soil-derived lignocellulolytic bacterial consortium as a source of novel taxa and putative plastic-active enzymes.</title>
        <authorList>
            <person name="Diaz-Garcia L."/>
            <person name="Chuvochina M."/>
            <person name="Feuerriegel G."/>
            <person name="Bunk B."/>
            <person name="Sproer C."/>
            <person name="Streit W.R."/>
            <person name="Rodriguez L.M."/>
            <person name="Overmann J."/>
            <person name="Jimenez D.J."/>
        </authorList>
    </citation>
    <scope>NUCLEOTIDE SEQUENCE</scope>
    <source>
        <strain evidence="9">MAG 3858</strain>
    </source>
</reference>
<keyword evidence="4" id="KW-0472">Membrane</keyword>
<comment type="subcellular location">
    <subcellularLocation>
        <location evidence="1">Cell outer membrane</location>
    </subcellularLocation>
</comment>
<evidence type="ECO:0000256" key="6">
    <source>
        <dbReference type="SAM" id="SignalP"/>
    </source>
</evidence>
<name>A0AAJ5W3L3_9SPHI</name>
<protein>
    <submittedName>
        <fullName evidence="9">RagB/SusD family nutrient uptake outer membrane protein</fullName>
    </submittedName>
</protein>
<dbReference type="AlphaFoldDB" id="A0AAJ5W3L3"/>
<dbReference type="GO" id="GO:0009279">
    <property type="term" value="C:cell outer membrane"/>
    <property type="evidence" value="ECO:0007669"/>
    <property type="project" value="UniProtKB-SubCell"/>
</dbReference>
<dbReference type="Gene3D" id="2.20.20.130">
    <property type="match status" value="1"/>
</dbReference>
<comment type="similarity">
    <text evidence="2">Belongs to the SusD family.</text>
</comment>
<dbReference type="PROSITE" id="PS51257">
    <property type="entry name" value="PROKAR_LIPOPROTEIN"/>
    <property type="match status" value="1"/>
</dbReference>
<dbReference type="Proteomes" id="UP001214530">
    <property type="component" value="Chromosome"/>
</dbReference>
<feature type="domain" description="RagB/SusD" evidence="7">
    <location>
        <begin position="343"/>
        <end position="440"/>
    </location>
</feature>
<keyword evidence="5" id="KW-0998">Cell outer membrane</keyword>
<dbReference type="Gene3D" id="1.25.40.900">
    <property type="match status" value="1"/>
</dbReference>
<feature type="signal peptide" evidence="6">
    <location>
        <begin position="1"/>
        <end position="22"/>
    </location>
</feature>
<evidence type="ECO:0000313" key="9">
    <source>
        <dbReference type="EMBL" id="WEK17526.1"/>
    </source>
</evidence>
<dbReference type="Pfam" id="PF14322">
    <property type="entry name" value="SusD-like_3"/>
    <property type="match status" value="1"/>
</dbReference>
<sequence length="479" mass="54147">MKTKLLVLRTTLSFLLPLTLLSCNKWLDVKPDSQVKDTELFSTETGFKEALSGVYSSLTYEPLYGRELTFGLMGVLSYEWDYASSNYDSDKTYTYKTNTNSLNRIDAIWNGLYNSVANDNKILEEIDGKKSLFTGDNYSIIKGESLALRAFIHFDLLRTFGASYEENPAKISIPYVTASSKKIFPQLKVSEVLDQVIADLKVAEELLKVDPILTGRAVTTADDNGYLINRQVHLNYYAVKGLLARVYLYKKDYVNALANALVVMQTTKFPWVTQASLANRDIADLTFSTEHLFALNVVRMKLISDNAFTSTGSSTFYITRASLLDYYNSSQQDYRFLFHFTVNNDGNYYLNKYTQLTSANWPASYKNKLPLLKLSEMYFIAAECLKNTNYPQAVTYINAVRNARGLAASSIAEADFETVLAAEYRKEFIAEGQLFFYHKRKNNATIPKAIGLDLVALKAYKLPIPLAEMENGVGRIDNQ</sequence>
<gene>
    <name evidence="9" type="ORF">P0Y49_12040</name>
</gene>
<evidence type="ECO:0000259" key="8">
    <source>
        <dbReference type="Pfam" id="PF14322"/>
    </source>
</evidence>
<evidence type="ECO:0000256" key="3">
    <source>
        <dbReference type="ARBA" id="ARBA00022729"/>
    </source>
</evidence>
<evidence type="ECO:0000256" key="2">
    <source>
        <dbReference type="ARBA" id="ARBA00006275"/>
    </source>
</evidence>
<accession>A0AAJ5W3L3</accession>
<keyword evidence="3 6" id="KW-0732">Signal</keyword>
<organism evidence="9 10">
    <name type="scientific">Candidatus Pedobacter colombiensis</name>
    <dbReference type="NCBI Taxonomy" id="3121371"/>
    <lineage>
        <taxon>Bacteria</taxon>
        <taxon>Pseudomonadati</taxon>
        <taxon>Bacteroidota</taxon>
        <taxon>Sphingobacteriia</taxon>
        <taxon>Sphingobacteriales</taxon>
        <taxon>Sphingobacteriaceae</taxon>
        <taxon>Pedobacter</taxon>
    </lineage>
</organism>
<feature type="chain" id="PRO_5042561687" evidence="6">
    <location>
        <begin position="23"/>
        <end position="479"/>
    </location>
</feature>
<dbReference type="InterPro" id="IPR011990">
    <property type="entry name" value="TPR-like_helical_dom_sf"/>
</dbReference>